<gene>
    <name evidence="1" type="ORF">ACFOYY_34660</name>
</gene>
<dbReference type="EMBL" id="JBHSBC010000045">
    <property type="protein sequence ID" value="MFC3985316.1"/>
    <property type="molecule type" value="Genomic_DNA"/>
</dbReference>
<evidence type="ECO:0008006" key="3">
    <source>
        <dbReference type="Google" id="ProtNLM"/>
    </source>
</evidence>
<organism evidence="1 2">
    <name type="scientific">Streptosporangium jomthongense</name>
    <dbReference type="NCBI Taxonomy" id="1193683"/>
    <lineage>
        <taxon>Bacteria</taxon>
        <taxon>Bacillati</taxon>
        <taxon>Actinomycetota</taxon>
        <taxon>Actinomycetes</taxon>
        <taxon>Streptosporangiales</taxon>
        <taxon>Streptosporangiaceae</taxon>
        <taxon>Streptosporangium</taxon>
    </lineage>
</organism>
<proteinExistence type="predicted"/>
<dbReference type="RefSeq" id="WP_386195373.1">
    <property type="nucleotide sequence ID" value="NZ_JBHSBC010000045.1"/>
</dbReference>
<evidence type="ECO:0000313" key="1">
    <source>
        <dbReference type="EMBL" id="MFC3985316.1"/>
    </source>
</evidence>
<protein>
    <recommendedName>
        <fullName evidence="3">Lipoprotein</fullName>
    </recommendedName>
</protein>
<sequence>MRVTRSLAIGLTLIIAASGCTTSEPSLKEATAELQKDTHLLETDDLFKNPLMNLHILQRPDKDVPCGENGFKRVLRATADEERKKEESTDTYLDTAERVMQNTLSKTLGYKIEYDTTQIDTPEGRFIKGIKNTGVSVDVYVSPEAPTWRLRAQTACLPK</sequence>
<dbReference type="Proteomes" id="UP001595698">
    <property type="component" value="Unassembled WGS sequence"/>
</dbReference>
<dbReference type="PROSITE" id="PS51257">
    <property type="entry name" value="PROKAR_LIPOPROTEIN"/>
    <property type="match status" value="1"/>
</dbReference>
<reference evidence="2" key="1">
    <citation type="journal article" date="2019" name="Int. J. Syst. Evol. Microbiol.">
        <title>The Global Catalogue of Microorganisms (GCM) 10K type strain sequencing project: providing services to taxonomists for standard genome sequencing and annotation.</title>
        <authorList>
            <consortium name="The Broad Institute Genomics Platform"/>
            <consortium name="The Broad Institute Genome Sequencing Center for Infectious Disease"/>
            <person name="Wu L."/>
            <person name="Ma J."/>
        </authorList>
    </citation>
    <scope>NUCLEOTIDE SEQUENCE [LARGE SCALE GENOMIC DNA]</scope>
    <source>
        <strain evidence="2">TBRC 7912</strain>
    </source>
</reference>
<keyword evidence="2" id="KW-1185">Reference proteome</keyword>
<evidence type="ECO:0000313" key="2">
    <source>
        <dbReference type="Proteomes" id="UP001595698"/>
    </source>
</evidence>
<name>A0ABV8FBS0_9ACTN</name>
<comment type="caution">
    <text evidence="1">The sequence shown here is derived from an EMBL/GenBank/DDBJ whole genome shotgun (WGS) entry which is preliminary data.</text>
</comment>
<accession>A0ABV8FBS0</accession>